<keyword evidence="2" id="KW-0808">Transferase</keyword>
<dbReference type="NCBIfam" id="NF009604">
    <property type="entry name" value="PRK13057.1"/>
    <property type="match status" value="1"/>
</dbReference>
<keyword evidence="2" id="KW-0418">Kinase</keyword>
<dbReference type="Pfam" id="PF19279">
    <property type="entry name" value="YegS_C"/>
    <property type="match status" value="1"/>
</dbReference>
<evidence type="ECO:0000259" key="1">
    <source>
        <dbReference type="PROSITE" id="PS50146"/>
    </source>
</evidence>
<organism evidence="2 3">
    <name type="scientific">Microvirga tunisiensis</name>
    <dbReference type="NCBI Taxonomy" id="2108360"/>
    <lineage>
        <taxon>Bacteria</taxon>
        <taxon>Pseudomonadati</taxon>
        <taxon>Pseudomonadota</taxon>
        <taxon>Alphaproteobacteria</taxon>
        <taxon>Hyphomicrobiales</taxon>
        <taxon>Methylobacteriaceae</taxon>
        <taxon>Microvirga</taxon>
    </lineage>
</organism>
<dbReference type="SMART" id="SM00046">
    <property type="entry name" value="DAGKc"/>
    <property type="match status" value="1"/>
</dbReference>
<accession>A0A5N7MFD1</accession>
<gene>
    <name evidence="2" type="ORF">FS320_09110</name>
</gene>
<reference evidence="2 3" key="1">
    <citation type="journal article" date="2019" name="Syst. Appl. Microbiol.">
        <title>Microvirga tunisiensis sp. nov., a root nodule symbiotic bacterium isolated from Lupinus micranthus and L. luteus grown in Northern Tunisia.</title>
        <authorList>
            <person name="Msaddak A."/>
            <person name="Rejili M."/>
            <person name="Duran D."/>
            <person name="Mars M."/>
            <person name="Palacios J.M."/>
            <person name="Ruiz-Argueso T."/>
            <person name="Rey L."/>
            <person name="Imperial J."/>
        </authorList>
    </citation>
    <scope>NUCLEOTIDE SEQUENCE [LARGE SCALE GENOMIC DNA]</scope>
    <source>
        <strain evidence="2 3">Lmie10</strain>
    </source>
</reference>
<evidence type="ECO:0000313" key="2">
    <source>
        <dbReference type="EMBL" id="MPR25390.1"/>
    </source>
</evidence>
<dbReference type="InterPro" id="IPR005218">
    <property type="entry name" value="Diacylglycerol/lipid_kinase"/>
</dbReference>
<dbReference type="EMBL" id="VOSK01000022">
    <property type="protein sequence ID" value="MPR25390.1"/>
    <property type="molecule type" value="Genomic_DNA"/>
</dbReference>
<dbReference type="AlphaFoldDB" id="A0A5N7MFD1"/>
<dbReference type="Proteomes" id="UP000403266">
    <property type="component" value="Unassembled WGS sequence"/>
</dbReference>
<sequence length="294" mass="31957">MPRRALLIVNAKSRSGATQCDIAMERLKDHGIEPVHLECGRREDLSPLIVKHAKDVDCAIVGGGDGTLNAAAFGVIEAGLPLGILPMGTANDLARTLDIPFDLDGAAQVIADGLTRRIDLGIVNNEPFFNVASIGLSAELAQKLTRDIKRRWGRLGYALVALKVLAQAKPFRATIYSEKESVRVKTLQIAVGNGRFYGGGNAVEKDAAIDDQHLDLYSLELDRAWKLALMARSFRYGQHGAWEEVRAVQAKEFDIRTRKPKPVNADGEIVTQTPAHFSIRPAAVTVFAPKEEGA</sequence>
<dbReference type="SUPFAM" id="SSF111331">
    <property type="entry name" value="NAD kinase/diacylglycerol kinase-like"/>
    <property type="match status" value="1"/>
</dbReference>
<dbReference type="GO" id="GO:0016301">
    <property type="term" value="F:kinase activity"/>
    <property type="evidence" value="ECO:0007669"/>
    <property type="project" value="UniProtKB-KW"/>
</dbReference>
<dbReference type="RefSeq" id="WP_152711007.1">
    <property type="nucleotide sequence ID" value="NZ_VOSJ01000021.1"/>
</dbReference>
<dbReference type="GO" id="GO:0005829">
    <property type="term" value="C:cytosol"/>
    <property type="evidence" value="ECO:0007669"/>
    <property type="project" value="TreeGrafter"/>
</dbReference>
<comment type="caution">
    <text evidence="2">The sequence shown here is derived from an EMBL/GenBank/DDBJ whole genome shotgun (WGS) entry which is preliminary data.</text>
</comment>
<evidence type="ECO:0000313" key="3">
    <source>
        <dbReference type="Proteomes" id="UP000403266"/>
    </source>
</evidence>
<dbReference type="PROSITE" id="PS50146">
    <property type="entry name" value="DAGK"/>
    <property type="match status" value="1"/>
</dbReference>
<dbReference type="GO" id="GO:0019242">
    <property type="term" value="P:methylglyoxal biosynthetic process"/>
    <property type="evidence" value="ECO:0007669"/>
    <property type="project" value="InterPro"/>
</dbReference>
<dbReference type="InterPro" id="IPR045540">
    <property type="entry name" value="YegS/DAGK_C"/>
</dbReference>
<dbReference type="InterPro" id="IPR004363">
    <property type="entry name" value="Methylgl_synth"/>
</dbReference>
<protein>
    <submittedName>
        <fullName evidence="2">Lipid kinase</fullName>
    </submittedName>
</protein>
<dbReference type="PANTHER" id="PTHR30492">
    <property type="entry name" value="METHYLGLYOXAL SYNTHASE"/>
    <property type="match status" value="1"/>
</dbReference>
<keyword evidence="3" id="KW-1185">Reference proteome</keyword>
<dbReference type="InterPro" id="IPR016064">
    <property type="entry name" value="NAD/diacylglycerol_kinase_sf"/>
</dbReference>
<dbReference type="InterPro" id="IPR017438">
    <property type="entry name" value="ATP-NAD_kinase_N"/>
</dbReference>
<dbReference type="Pfam" id="PF00781">
    <property type="entry name" value="DAGK_cat"/>
    <property type="match status" value="1"/>
</dbReference>
<dbReference type="GO" id="GO:0008929">
    <property type="term" value="F:methylglyoxal synthase activity"/>
    <property type="evidence" value="ECO:0007669"/>
    <property type="project" value="InterPro"/>
</dbReference>
<proteinExistence type="predicted"/>
<dbReference type="Gene3D" id="3.40.50.10330">
    <property type="entry name" value="Probable inorganic polyphosphate/atp-NAD kinase, domain 1"/>
    <property type="match status" value="1"/>
</dbReference>
<dbReference type="InterPro" id="IPR001206">
    <property type="entry name" value="Diacylglycerol_kinase_cat_dom"/>
</dbReference>
<feature type="domain" description="DAGKc" evidence="1">
    <location>
        <begin position="1"/>
        <end position="127"/>
    </location>
</feature>
<dbReference type="GO" id="GO:0005524">
    <property type="term" value="F:ATP binding"/>
    <property type="evidence" value="ECO:0007669"/>
    <property type="project" value="InterPro"/>
</dbReference>
<dbReference type="GO" id="GO:0008654">
    <property type="term" value="P:phospholipid biosynthetic process"/>
    <property type="evidence" value="ECO:0007669"/>
    <property type="project" value="InterPro"/>
</dbReference>
<dbReference type="Gene3D" id="2.60.200.40">
    <property type="match status" value="1"/>
</dbReference>
<dbReference type="NCBIfam" id="TIGR00147">
    <property type="entry name" value="YegS/Rv2252/BmrU family lipid kinase"/>
    <property type="match status" value="1"/>
</dbReference>
<dbReference type="OrthoDB" id="142078at2"/>
<dbReference type="PANTHER" id="PTHR30492:SF0">
    <property type="entry name" value="METHYLGLYOXAL SYNTHASE"/>
    <property type="match status" value="1"/>
</dbReference>
<name>A0A5N7MFD1_9HYPH</name>